<feature type="compositionally biased region" description="Low complexity" evidence="1">
    <location>
        <begin position="222"/>
        <end position="240"/>
    </location>
</feature>
<protein>
    <submittedName>
        <fullName evidence="2">Uncharacterized protein</fullName>
    </submittedName>
</protein>
<feature type="region of interest" description="Disordered" evidence="1">
    <location>
        <begin position="217"/>
        <end position="244"/>
    </location>
</feature>
<dbReference type="EMBL" id="FJUY01000010">
    <property type="protein sequence ID" value="CZT20908.1"/>
    <property type="molecule type" value="Genomic_DNA"/>
</dbReference>
<accession>A0A2D3UZI2</accession>
<feature type="compositionally biased region" description="Basic and acidic residues" evidence="1">
    <location>
        <begin position="65"/>
        <end position="84"/>
    </location>
</feature>
<dbReference type="Proteomes" id="UP000225277">
    <property type="component" value="Unassembled WGS sequence"/>
</dbReference>
<reference evidence="2 3" key="1">
    <citation type="submission" date="2016-03" db="EMBL/GenBank/DDBJ databases">
        <authorList>
            <person name="Ploux O."/>
        </authorList>
    </citation>
    <scope>NUCLEOTIDE SEQUENCE [LARGE SCALE GENOMIC DNA]</scope>
    <source>
        <strain evidence="2 3">URUG2</strain>
    </source>
</reference>
<organism evidence="2 3">
    <name type="scientific">Ramularia collo-cygni</name>
    <dbReference type="NCBI Taxonomy" id="112498"/>
    <lineage>
        <taxon>Eukaryota</taxon>
        <taxon>Fungi</taxon>
        <taxon>Dikarya</taxon>
        <taxon>Ascomycota</taxon>
        <taxon>Pezizomycotina</taxon>
        <taxon>Dothideomycetes</taxon>
        <taxon>Dothideomycetidae</taxon>
        <taxon>Mycosphaerellales</taxon>
        <taxon>Mycosphaerellaceae</taxon>
        <taxon>Ramularia</taxon>
    </lineage>
</organism>
<keyword evidence="3" id="KW-1185">Reference proteome</keyword>
<feature type="compositionally biased region" description="Polar residues" evidence="1">
    <location>
        <begin position="132"/>
        <end position="150"/>
    </location>
</feature>
<evidence type="ECO:0000313" key="2">
    <source>
        <dbReference type="EMBL" id="CZT20908.1"/>
    </source>
</evidence>
<dbReference type="GeneID" id="35601897"/>
<proteinExistence type="predicted"/>
<feature type="compositionally biased region" description="Low complexity" evidence="1">
    <location>
        <begin position="151"/>
        <end position="198"/>
    </location>
</feature>
<name>A0A2D3UZI2_9PEZI</name>
<gene>
    <name evidence="2" type="ORF">RCC_06768</name>
</gene>
<evidence type="ECO:0000256" key="1">
    <source>
        <dbReference type="SAM" id="MobiDB-lite"/>
    </source>
</evidence>
<feature type="region of interest" description="Disordered" evidence="1">
    <location>
        <begin position="1"/>
        <end position="200"/>
    </location>
</feature>
<dbReference type="AlphaFoldDB" id="A0A2D3UZI2"/>
<sequence>MTLSNFSRPRRASEGQAAHKAFDTLSVVSEREDEDVPLPTEPLPSEPSYFDPLPTEPSFDEVDVDERGYDSRMRPQRLGLKDQRYTSNRGTGTRDIARSASHIPQSLERVGYSNPTLPIPPDSPQPEKDSSLFFTLSPRRSNVSSREGNMTTARRSGSSSRNGSTSTTGPSTTSRSSNSSTRPPPSDRSSSTSTTGSTKLPFIPKSILKVTTVEQTIERSSSRSVSAAGSNKSSDSGAASVTYDSDGNFVASEYDTSELSEMELKKLKKKGINPALAMEMKALRKGKTFGSLMGNSYVS</sequence>
<dbReference type="OrthoDB" id="5431248at2759"/>
<evidence type="ECO:0000313" key="3">
    <source>
        <dbReference type="Proteomes" id="UP000225277"/>
    </source>
</evidence>
<dbReference type="RefSeq" id="XP_023627797.1">
    <property type="nucleotide sequence ID" value="XM_023772029.1"/>
</dbReference>